<dbReference type="PANTHER" id="PTHR35342:SF5">
    <property type="entry name" value="TRICARBOXYLIC TRANSPORT PROTEIN"/>
    <property type="match status" value="1"/>
</dbReference>
<evidence type="ECO:0000259" key="2">
    <source>
        <dbReference type="Pfam" id="PF01970"/>
    </source>
</evidence>
<sequence length="130" mass="14288">MIVLELLFLKGFIKVLNIPKHILLPCILCVCAIGAIGANNRVFDIFVILLFGILAYSITKFEYPVPPLVMGFILGPMLETNLRRGLIFSKGSIVPFFTHPLSCVMIILSVVSIILTVVSSNKKVKRATNG</sequence>
<organism evidence="3">
    <name type="scientific">bioreactor metagenome</name>
    <dbReference type="NCBI Taxonomy" id="1076179"/>
    <lineage>
        <taxon>unclassified sequences</taxon>
        <taxon>metagenomes</taxon>
        <taxon>ecological metagenomes</taxon>
    </lineage>
</organism>
<feature type="domain" description="DUF112" evidence="2">
    <location>
        <begin position="1"/>
        <end position="69"/>
    </location>
</feature>
<evidence type="ECO:0000313" key="3">
    <source>
        <dbReference type="EMBL" id="MPN49759.1"/>
    </source>
</evidence>
<comment type="caution">
    <text evidence="3">The sequence shown here is derived from an EMBL/GenBank/DDBJ whole genome shotgun (WGS) entry which is preliminary data.</text>
</comment>
<protein>
    <recommendedName>
        <fullName evidence="2">DUF112 domain-containing protein</fullName>
    </recommendedName>
</protein>
<dbReference type="Pfam" id="PF01970">
    <property type="entry name" value="TctA"/>
    <property type="match status" value="1"/>
</dbReference>
<dbReference type="AlphaFoldDB" id="A0A645IH13"/>
<keyword evidence="1" id="KW-0472">Membrane</keyword>
<dbReference type="EMBL" id="VSSQ01113305">
    <property type="protein sequence ID" value="MPN49759.1"/>
    <property type="molecule type" value="Genomic_DNA"/>
</dbReference>
<gene>
    <name evidence="3" type="ORF">SDC9_197381</name>
</gene>
<feature type="transmembrane region" description="Helical" evidence="1">
    <location>
        <begin position="45"/>
        <end position="63"/>
    </location>
</feature>
<feature type="transmembrane region" description="Helical" evidence="1">
    <location>
        <begin position="96"/>
        <end position="118"/>
    </location>
</feature>
<evidence type="ECO:0000256" key="1">
    <source>
        <dbReference type="SAM" id="Phobius"/>
    </source>
</evidence>
<dbReference type="InterPro" id="IPR002823">
    <property type="entry name" value="DUF112_TM"/>
</dbReference>
<keyword evidence="1" id="KW-1133">Transmembrane helix</keyword>
<feature type="transmembrane region" description="Helical" evidence="1">
    <location>
        <begin position="20"/>
        <end position="38"/>
    </location>
</feature>
<accession>A0A645IH13</accession>
<dbReference type="PANTHER" id="PTHR35342">
    <property type="entry name" value="TRICARBOXYLIC TRANSPORT PROTEIN"/>
    <property type="match status" value="1"/>
</dbReference>
<keyword evidence="1" id="KW-0812">Transmembrane</keyword>
<name>A0A645IH13_9ZZZZ</name>
<reference evidence="3" key="1">
    <citation type="submission" date="2019-08" db="EMBL/GenBank/DDBJ databases">
        <authorList>
            <person name="Kucharzyk K."/>
            <person name="Murdoch R.W."/>
            <person name="Higgins S."/>
            <person name="Loffler F."/>
        </authorList>
    </citation>
    <scope>NUCLEOTIDE SEQUENCE</scope>
</reference>
<proteinExistence type="predicted"/>